<gene>
    <name evidence="1" type="ORF">FBU59_005026</name>
</gene>
<name>A0ACC1J3W2_9FUNG</name>
<evidence type="ECO:0000313" key="1">
    <source>
        <dbReference type="EMBL" id="KAJ1936516.1"/>
    </source>
</evidence>
<dbReference type="EMBL" id="JANBPW010003855">
    <property type="protein sequence ID" value="KAJ1936516.1"/>
    <property type="molecule type" value="Genomic_DNA"/>
</dbReference>
<organism evidence="1 2">
    <name type="scientific">Linderina macrospora</name>
    <dbReference type="NCBI Taxonomy" id="4868"/>
    <lineage>
        <taxon>Eukaryota</taxon>
        <taxon>Fungi</taxon>
        <taxon>Fungi incertae sedis</taxon>
        <taxon>Zoopagomycota</taxon>
        <taxon>Kickxellomycotina</taxon>
        <taxon>Kickxellomycetes</taxon>
        <taxon>Kickxellales</taxon>
        <taxon>Kickxellaceae</taxon>
        <taxon>Linderina</taxon>
    </lineage>
</organism>
<comment type="caution">
    <text evidence="1">The sequence shown here is derived from an EMBL/GenBank/DDBJ whole genome shotgun (WGS) entry which is preliminary data.</text>
</comment>
<protein>
    <submittedName>
        <fullName evidence="1">Uncharacterized protein</fullName>
    </submittedName>
</protein>
<reference evidence="1" key="1">
    <citation type="submission" date="2022-07" db="EMBL/GenBank/DDBJ databases">
        <title>Phylogenomic reconstructions and comparative analyses of Kickxellomycotina fungi.</title>
        <authorList>
            <person name="Reynolds N.K."/>
            <person name="Stajich J.E."/>
            <person name="Barry K."/>
            <person name="Grigoriev I.V."/>
            <person name="Crous P."/>
            <person name="Smith M.E."/>
        </authorList>
    </citation>
    <scope>NUCLEOTIDE SEQUENCE</scope>
    <source>
        <strain evidence="1">NRRL 5244</strain>
    </source>
</reference>
<dbReference type="Proteomes" id="UP001150603">
    <property type="component" value="Unassembled WGS sequence"/>
</dbReference>
<keyword evidence="2" id="KW-1185">Reference proteome</keyword>
<accession>A0ACC1J3W2</accession>
<proteinExistence type="predicted"/>
<sequence>MHVFFRNLWLIQWVWITMGVIFLFFIALFTYLKMSQVWQVTRDVYRAPEKLDLIDDETISSMTEERKRYIRSVTLRVTFYPLIPVITQIWLVANSMMLLPPYWLFVMCYLMPSAQGILNFLVYTMNPALDIYRKAFVAWITGRREKQEKEYGRINHHQSASELHDDNALKSVRSKMSVETNV</sequence>
<evidence type="ECO:0000313" key="2">
    <source>
        <dbReference type="Proteomes" id="UP001150603"/>
    </source>
</evidence>